<dbReference type="Proteomes" id="UP000465846">
    <property type="component" value="Chromosome"/>
</dbReference>
<dbReference type="GeneID" id="44080596"/>
<evidence type="ECO:0008006" key="3">
    <source>
        <dbReference type="Google" id="ProtNLM"/>
    </source>
</evidence>
<accession>A0A6C0UQY5</accession>
<evidence type="ECO:0000313" key="1">
    <source>
        <dbReference type="EMBL" id="QIB75358.1"/>
    </source>
</evidence>
<dbReference type="RefSeq" id="WP_163487138.1">
    <property type="nucleotide sequence ID" value="NZ_CP048739.1"/>
</dbReference>
<reference evidence="1 2" key="1">
    <citation type="submission" date="2020-02" db="EMBL/GenBank/DDBJ databases">
        <title>Whole genome sequence of Halogeometricum borinquense strain wsp4.</title>
        <authorList>
            <person name="Verma D.K."/>
            <person name="Gopal K."/>
            <person name="Prasad E.S."/>
        </authorList>
    </citation>
    <scope>NUCLEOTIDE SEQUENCE [LARGE SCALE GENOMIC DNA]</scope>
    <source>
        <strain evidence="2">wsp4</strain>
    </source>
</reference>
<sequence>MVPIETDDVTVKPAEPIDPFEVLTAFKRRGMKKNCHKDVDASKDSARFNRAWAALIDSGYIRREGNQHTFELTEKGHTALNQGGLLERGDAQ</sequence>
<name>A0A6C0UQY5_9EURY</name>
<evidence type="ECO:0000313" key="2">
    <source>
        <dbReference type="Proteomes" id="UP000465846"/>
    </source>
</evidence>
<gene>
    <name evidence="1" type="ORF">G3I44_14305</name>
</gene>
<proteinExistence type="predicted"/>
<protein>
    <recommendedName>
        <fullName evidence="3">Transcriptional regulator</fullName>
    </recommendedName>
</protein>
<dbReference type="EMBL" id="CP048739">
    <property type="protein sequence ID" value="QIB75358.1"/>
    <property type="molecule type" value="Genomic_DNA"/>
</dbReference>
<organism evidence="1 2">
    <name type="scientific">Halogeometricum borinquense</name>
    <dbReference type="NCBI Taxonomy" id="60847"/>
    <lineage>
        <taxon>Archaea</taxon>
        <taxon>Methanobacteriati</taxon>
        <taxon>Methanobacteriota</taxon>
        <taxon>Stenosarchaea group</taxon>
        <taxon>Halobacteria</taxon>
        <taxon>Halobacteriales</taxon>
        <taxon>Haloferacaceae</taxon>
        <taxon>Halogeometricum</taxon>
    </lineage>
</organism>
<dbReference type="AlphaFoldDB" id="A0A6C0UQY5"/>